<dbReference type="Pfam" id="PF19528">
    <property type="entry name" value="DUF6056"/>
    <property type="match status" value="1"/>
</dbReference>
<feature type="transmembrane region" description="Helical" evidence="1">
    <location>
        <begin position="186"/>
        <end position="205"/>
    </location>
</feature>
<dbReference type="Proteomes" id="UP000886887">
    <property type="component" value="Unassembled WGS sequence"/>
</dbReference>
<evidence type="ECO:0008006" key="5">
    <source>
        <dbReference type="Google" id="ProtNLM"/>
    </source>
</evidence>
<protein>
    <recommendedName>
        <fullName evidence="5">Glycosyltransferase RgtA/B/C/D-like domain-containing protein</fullName>
    </recommendedName>
</protein>
<organism evidence="3 4">
    <name type="scientific">Candidatus Onthenecus intestinigallinarum</name>
    <dbReference type="NCBI Taxonomy" id="2840875"/>
    <lineage>
        <taxon>Bacteria</taxon>
        <taxon>Bacillati</taxon>
        <taxon>Bacillota</taxon>
        <taxon>Clostridia</taxon>
        <taxon>Eubacteriales</taxon>
        <taxon>Candidatus Onthenecus</taxon>
    </lineage>
</organism>
<accession>A0A9D0Z9V3</accession>
<dbReference type="EMBL" id="DVFJ01000013">
    <property type="protein sequence ID" value="HIQ71530.1"/>
    <property type="molecule type" value="Genomic_DNA"/>
</dbReference>
<feature type="transmembrane region" description="Helical" evidence="1">
    <location>
        <begin position="149"/>
        <end position="180"/>
    </location>
</feature>
<evidence type="ECO:0000256" key="1">
    <source>
        <dbReference type="SAM" id="Phobius"/>
    </source>
</evidence>
<feature type="transmembrane region" description="Helical" evidence="1">
    <location>
        <begin position="116"/>
        <end position="137"/>
    </location>
</feature>
<sequence length="507" mass="53614">MAILCVLALAALILLAALAPYVDDDWDWGGPGGLERLAQGFANYNGRYLGNALVLLLTRSRALKAAAVGVGFFLMAYLPARAAAKGSGTALLLSLSLLLAMPSAMLGQTLAWASGFANYGVAAAALLGALALLMPLWRGEGLSRGRCAALAVLGVAGSLLVEHVTICLAALGVAASAFAVLRARRALPGTLALLAGALLGAAVMFQNGGYAAVSAAADPYRALLLPQGQNALLYYSGEYAQRIRPHLFDANLPLMALLAAGGLGLTKRGRAARLCAWTLTAYTAYLCVRAANPDWAPLAVYTAHAENLLSLLGALSLLGLALCVQDVARRRRMLALLLCVAAMSAPLLAVRPVNARNFLPAYVAQVWFALELLAEARLPLARLRIPAAAALCALLALLVSVYGKNCAADIQRVAYARAEVEAGAQRVYLPRLPYEQPYEWSPTPGDSPLTHAFFKSFYGLPQEVELRVVDYDAWYVIRRLAPGEADAMGEDALWAWMLDEAGVALED</sequence>
<keyword evidence="1" id="KW-1133">Transmembrane helix</keyword>
<dbReference type="InterPro" id="IPR045691">
    <property type="entry name" value="DUF6056"/>
</dbReference>
<comment type="caution">
    <text evidence="3">The sequence shown here is derived from an EMBL/GenBank/DDBJ whole genome shotgun (WGS) entry which is preliminary data.</text>
</comment>
<dbReference type="AlphaFoldDB" id="A0A9D0Z9V3"/>
<proteinExistence type="predicted"/>
<keyword evidence="1" id="KW-0472">Membrane</keyword>
<reference evidence="3" key="2">
    <citation type="journal article" date="2021" name="PeerJ">
        <title>Extensive microbial diversity within the chicken gut microbiome revealed by metagenomics and culture.</title>
        <authorList>
            <person name="Gilroy R."/>
            <person name="Ravi A."/>
            <person name="Getino M."/>
            <person name="Pursley I."/>
            <person name="Horton D.L."/>
            <person name="Alikhan N.F."/>
            <person name="Baker D."/>
            <person name="Gharbi K."/>
            <person name="Hall N."/>
            <person name="Watson M."/>
            <person name="Adriaenssens E.M."/>
            <person name="Foster-Nyarko E."/>
            <person name="Jarju S."/>
            <person name="Secka A."/>
            <person name="Antonio M."/>
            <person name="Oren A."/>
            <person name="Chaudhuri R.R."/>
            <person name="La Ragione R."/>
            <person name="Hildebrand F."/>
            <person name="Pallen M.J."/>
        </authorList>
    </citation>
    <scope>NUCLEOTIDE SEQUENCE</scope>
    <source>
        <strain evidence="3">ChiSxjej2B14-6234</strain>
    </source>
</reference>
<feature type="transmembrane region" description="Helical" evidence="1">
    <location>
        <begin position="385"/>
        <end position="403"/>
    </location>
</feature>
<feature type="transmembrane region" description="Helical" evidence="1">
    <location>
        <begin position="62"/>
        <end position="78"/>
    </location>
</feature>
<keyword evidence="2" id="KW-0732">Signal</keyword>
<keyword evidence="1" id="KW-0812">Transmembrane</keyword>
<evidence type="ECO:0000313" key="4">
    <source>
        <dbReference type="Proteomes" id="UP000886887"/>
    </source>
</evidence>
<name>A0A9D0Z9V3_9FIRM</name>
<feature type="transmembrane region" description="Helical" evidence="1">
    <location>
        <begin position="274"/>
        <end position="292"/>
    </location>
</feature>
<feature type="chain" id="PRO_5039500272" description="Glycosyltransferase RgtA/B/C/D-like domain-containing protein" evidence="2">
    <location>
        <begin position="20"/>
        <end position="507"/>
    </location>
</feature>
<gene>
    <name evidence="3" type="ORF">IAB73_04890</name>
</gene>
<feature type="signal peptide" evidence="2">
    <location>
        <begin position="1"/>
        <end position="19"/>
    </location>
</feature>
<evidence type="ECO:0000313" key="3">
    <source>
        <dbReference type="EMBL" id="HIQ71530.1"/>
    </source>
</evidence>
<reference evidence="3" key="1">
    <citation type="submission" date="2020-10" db="EMBL/GenBank/DDBJ databases">
        <authorList>
            <person name="Gilroy R."/>
        </authorList>
    </citation>
    <scope>NUCLEOTIDE SEQUENCE</scope>
    <source>
        <strain evidence="3">ChiSxjej2B14-6234</strain>
    </source>
</reference>
<feature type="transmembrane region" description="Helical" evidence="1">
    <location>
        <begin position="298"/>
        <end position="322"/>
    </location>
</feature>
<feature type="transmembrane region" description="Helical" evidence="1">
    <location>
        <begin position="90"/>
        <end position="110"/>
    </location>
</feature>
<feature type="transmembrane region" description="Helical" evidence="1">
    <location>
        <begin position="334"/>
        <end position="353"/>
    </location>
</feature>
<evidence type="ECO:0000256" key="2">
    <source>
        <dbReference type="SAM" id="SignalP"/>
    </source>
</evidence>